<evidence type="ECO:0000256" key="7">
    <source>
        <dbReference type="ARBA" id="ARBA00022989"/>
    </source>
</evidence>
<evidence type="ECO:0000256" key="1">
    <source>
        <dbReference type="ARBA" id="ARBA00004651"/>
    </source>
</evidence>
<evidence type="ECO:0000256" key="8">
    <source>
        <dbReference type="ARBA" id="ARBA00023136"/>
    </source>
</evidence>
<dbReference type="InterPro" id="IPR020846">
    <property type="entry name" value="MFS_dom"/>
</dbReference>
<dbReference type="RefSeq" id="WP_030537643.1">
    <property type="nucleotide sequence ID" value="NZ_AP018733.1"/>
</dbReference>
<evidence type="ECO:0000256" key="3">
    <source>
        <dbReference type="ARBA" id="ARBA00022448"/>
    </source>
</evidence>
<keyword evidence="3" id="KW-0813">Transport</keyword>
<feature type="domain" description="Major facilitator superfamily (MFS) profile" evidence="13">
    <location>
        <begin position="22"/>
        <end position="437"/>
    </location>
</feature>
<evidence type="ECO:0000256" key="10">
    <source>
        <dbReference type="ARBA" id="ARBA00039918"/>
    </source>
</evidence>
<dbReference type="SUPFAM" id="SSF103473">
    <property type="entry name" value="MFS general substrate transporter"/>
    <property type="match status" value="1"/>
</dbReference>
<keyword evidence="6" id="KW-0769">Symport</keyword>
<evidence type="ECO:0000256" key="11">
    <source>
        <dbReference type="SAM" id="MobiDB-lite"/>
    </source>
</evidence>
<organism evidence="14 15">
    <name type="scientific">Rhodococcus erythropolis</name>
    <name type="common">Arthrobacter picolinophilus</name>
    <dbReference type="NCBI Taxonomy" id="1833"/>
    <lineage>
        <taxon>Bacteria</taxon>
        <taxon>Bacillati</taxon>
        <taxon>Actinomycetota</taxon>
        <taxon>Actinomycetes</taxon>
        <taxon>Mycobacteriales</taxon>
        <taxon>Nocardiaceae</taxon>
        <taxon>Rhodococcus</taxon>
        <taxon>Rhodococcus erythropolis group</taxon>
    </lineage>
</organism>
<sequence length="458" mass="48493">MDQNPGQDTNPPEYNTKQARKAGITAFVGTTIEWFDFNIYGTASALVLGPLFFPDASPAVGTLAAFATFAVGFVARPVGGVVFGHFGDKFGRKNAVIITLALMGLGTVGVGLLPTYSQIGIWAPILLVALRVLQGIAMGGEWGGAVLIATEFAPPKKKVLYGAFAQQGSPVGNLLATLAFLGLTLMSDSVFESWGWRLPFLGSAALVIVALYIRLHISETPEMKKAVAAQERTRMPLVEVLRSHPVELALGVGAVVAGVAITYVKTTFALSWATTDLGFERSDFLLVITVALVAQALVQPFGAVLATRIDPSKAVRWMLLPEIVLLPLMFVLVQTGSVPLAILGMVLATAPHAMYYAALAGILAQVFPTNVRYTGISLSYQLSTAVFAGTAPMVSQYLLTRTNSIWPVVALGLVYVVLSLVCMTALLRRSALHAQAPGPESTSSSNMTDASTLKGVDH</sequence>
<dbReference type="PROSITE" id="PS50850">
    <property type="entry name" value="MFS"/>
    <property type="match status" value="1"/>
</dbReference>
<keyword evidence="8 12" id="KW-0472">Membrane</keyword>
<dbReference type="InterPro" id="IPR011701">
    <property type="entry name" value="MFS"/>
</dbReference>
<dbReference type="CDD" id="cd17369">
    <property type="entry name" value="MFS_ShiA_like"/>
    <property type="match status" value="1"/>
</dbReference>
<feature type="transmembrane region" description="Helical" evidence="12">
    <location>
        <begin position="159"/>
        <end position="182"/>
    </location>
</feature>
<evidence type="ECO:0000259" key="13">
    <source>
        <dbReference type="PROSITE" id="PS50850"/>
    </source>
</evidence>
<evidence type="ECO:0000256" key="4">
    <source>
        <dbReference type="ARBA" id="ARBA00022475"/>
    </source>
</evidence>
<dbReference type="EMBL" id="CP050124">
    <property type="protein sequence ID" value="QIP43566.1"/>
    <property type="molecule type" value="Genomic_DNA"/>
</dbReference>
<feature type="transmembrane region" description="Helical" evidence="12">
    <location>
        <begin position="319"/>
        <end position="347"/>
    </location>
</feature>
<dbReference type="PANTHER" id="PTHR43045">
    <property type="entry name" value="SHIKIMATE TRANSPORTER"/>
    <property type="match status" value="1"/>
</dbReference>
<keyword evidence="7 12" id="KW-1133">Transmembrane helix</keyword>
<feature type="transmembrane region" description="Helical" evidence="12">
    <location>
        <begin position="95"/>
        <end position="113"/>
    </location>
</feature>
<name>A0A6G9D3M3_RHOER</name>
<comment type="similarity">
    <text evidence="2">Belongs to the major facilitator superfamily. Metabolite:H+ Symporter (MHS) family (TC 2.A.1.6) family.</text>
</comment>
<evidence type="ECO:0000256" key="12">
    <source>
        <dbReference type="SAM" id="Phobius"/>
    </source>
</evidence>
<feature type="region of interest" description="Disordered" evidence="11">
    <location>
        <begin position="435"/>
        <end position="458"/>
    </location>
</feature>
<dbReference type="Pfam" id="PF00083">
    <property type="entry name" value="Sugar_tr"/>
    <property type="match status" value="1"/>
</dbReference>
<feature type="transmembrane region" description="Helical" evidence="12">
    <location>
        <begin position="378"/>
        <end position="399"/>
    </location>
</feature>
<accession>A0A6G9D3M3</accession>
<dbReference type="PROSITE" id="PS00217">
    <property type="entry name" value="SUGAR_TRANSPORT_2"/>
    <property type="match status" value="1"/>
</dbReference>
<dbReference type="InterPro" id="IPR036259">
    <property type="entry name" value="MFS_trans_sf"/>
</dbReference>
<dbReference type="Pfam" id="PF07690">
    <property type="entry name" value="MFS_1"/>
    <property type="match status" value="1"/>
</dbReference>
<dbReference type="GO" id="GO:0005886">
    <property type="term" value="C:plasma membrane"/>
    <property type="evidence" value="ECO:0007669"/>
    <property type="project" value="UniProtKB-SubCell"/>
</dbReference>
<dbReference type="PANTHER" id="PTHR43045:SF2">
    <property type="entry name" value="INNER MEMBRANE METABOLITE TRANSPORT PROTEIN YHJE"/>
    <property type="match status" value="1"/>
</dbReference>
<dbReference type="GO" id="GO:0015293">
    <property type="term" value="F:symporter activity"/>
    <property type="evidence" value="ECO:0007669"/>
    <property type="project" value="UniProtKB-KW"/>
</dbReference>
<comment type="function">
    <text evidence="9">May be a proton symporter involved in the uptake of osmolytes such as proline and glycine betaine.</text>
</comment>
<evidence type="ECO:0000256" key="2">
    <source>
        <dbReference type="ARBA" id="ARBA00008240"/>
    </source>
</evidence>
<protein>
    <recommendedName>
        <fullName evidence="10">Putative proline/betaine transporter</fullName>
    </recommendedName>
</protein>
<dbReference type="InterPro" id="IPR005829">
    <property type="entry name" value="Sugar_transporter_CS"/>
</dbReference>
<feature type="compositionally biased region" description="Polar residues" evidence="11">
    <location>
        <begin position="440"/>
        <end position="451"/>
    </location>
</feature>
<dbReference type="AlphaFoldDB" id="A0A6G9D3M3"/>
<feature type="transmembrane region" description="Helical" evidence="12">
    <location>
        <begin position="284"/>
        <end position="307"/>
    </location>
</feature>
<feature type="transmembrane region" description="Helical" evidence="12">
    <location>
        <begin position="119"/>
        <end position="138"/>
    </location>
</feature>
<evidence type="ECO:0000256" key="9">
    <source>
        <dbReference type="ARBA" id="ARBA00037295"/>
    </source>
</evidence>
<dbReference type="Gene3D" id="1.20.1250.20">
    <property type="entry name" value="MFS general substrate transporter like domains"/>
    <property type="match status" value="2"/>
</dbReference>
<proteinExistence type="inferred from homology"/>
<keyword evidence="4" id="KW-1003">Cell membrane</keyword>
<gene>
    <name evidence="14" type="ORF">G9444_6323</name>
</gene>
<feature type="transmembrane region" description="Helical" evidence="12">
    <location>
        <begin position="405"/>
        <end position="427"/>
    </location>
</feature>
<dbReference type="FunFam" id="1.20.1250.20:FF:000001">
    <property type="entry name" value="Dicarboxylate MFS transporter"/>
    <property type="match status" value="1"/>
</dbReference>
<dbReference type="InterPro" id="IPR005828">
    <property type="entry name" value="MFS_sugar_transport-like"/>
</dbReference>
<dbReference type="Proteomes" id="UP000502345">
    <property type="component" value="Chromosome"/>
</dbReference>
<feature type="transmembrane region" description="Helical" evidence="12">
    <location>
        <begin position="245"/>
        <end position="264"/>
    </location>
</feature>
<reference evidence="14 15" key="1">
    <citation type="submission" date="2020-03" db="EMBL/GenBank/DDBJ databases">
        <title>Screen low temperature-resistant strains for efficient degradation of petroleum hydrocarbons under the low temperature.</title>
        <authorList>
            <person name="Wang Y."/>
            <person name="Chen J."/>
        </authorList>
    </citation>
    <scope>NUCLEOTIDE SEQUENCE [LARGE SCALE GENOMIC DNA]</scope>
    <source>
        <strain evidence="14 15">KB1</strain>
    </source>
</reference>
<comment type="subcellular location">
    <subcellularLocation>
        <location evidence="1">Cell membrane</location>
        <topology evidence="1">Multi-pass membrane protein</topology>
    </subcellularLocation>
</comment>
<evidence type="ECO:0000256" key="5">
    <source>
        <dbReference type="ARBA" id="ARBA00022692"/>
    </source>
</evidence>
<evidence type="ECO:0000313" key="14">
    <source>
        <dbReference type="EMBL" id="QIP43566.1"/>
    </source>
</evidence>
<evidence type="ECO:0000313" key="15">
    <source>
        <dbReference type="Proteomes" id="UP000502345"/>
    </source>
</evidence>
<feature type="transmembrane region" description="Helical" evidence="12">
    <location>
        <begin position="194"/>
        <end position="215"/>
    </location>
</feature>
<feature type="transmembrane region" description="Helical" evidence="12">
    <location>
        <begin position="59"/>
        <end position="83"/>
    </location>
</feature>
<keyword evidence="5 12" id="KW-0812">Transmembrane</keyword>
<evidence type="ECO:0000256" key="6">
    <source>
        <dbReference type="ARBA" id="ARBA00022847"/>
    </source>
</evidence>